<gene>
    <name evidence="1" type="ORF">L1987_12864</name>
</gene>
<proteinExistence type="predicted"/>
<evidence type="ECO:0000313" key="2">
    <source>
        <dbReference type="Proteomes" id="UP001056120"/>
    </source>
</evidence>
<protein>
    <submittedName>
        <fullName evidence="1">Uncharacterized protein</fullName>
    </submittedName>
</protein>
<keyword evidence="2" id="KW-1185">Reference proteome</keyword>
<organism evidence="1 2">
    <name type="scientific">Smallanthus sonchifolius</name>
    <dbReference type="NCBI Taxonomy" id="185202"/>
    <lineage>
        <taxon>Eukaryota</taxon>
        <taxon>Viridiplantae</taxon>
        <taxon>Streptophyta</taxon>
        <taxon>Embryophyta</taxon>
        <taxon>Tracheophyta</taxon>
        <taxon>Spermatophyta</taxon>
        <taxon>Magnoliopsida</taxon>
        <taxon>eudicotyledons</taxon>
        <taxon>Gunneridae</taxon>
        <taxon>Pentapetalae</taxon>
        <taxon>asterids</taxon>
        <taxon>campanulids</taxon>
        <taxon>Asterales</taxon>
        <taxon>Asteraceae</taxon>
        <taxon>Asteroideae</taxon>
        <taxon>Heliantheae alliance</taxon>
        <taxon>Millerieae</taxon>
        <taxon>Smallanthus</taxon>
    </lineage>
</organism>
<accession>A0ACB9JIF5</accession>
<reference evidence="2" key="1">
    <citation type="journal article" date="2022" name="Mol. Ecol. Resour.">
        <title>The genomes of chicory, endive, great burdock and yacon provide insights into Asteraceae palaeo-polyploidization history and plant inulin production.</title>
        <authorList>
            <person name="Fan W."/>
            <person name="Wang S."/>
            <person name="Wang H."/>
            <person name="Wang A."/>
            <person name="Jiang F."/>
            <person name="Liu H."/>
            <person name="Zhao H."/>
            <person name="Xu D."/>
            <person name="Zhang Y."/>
        </authorList>
    </citation>
    <scope>NUCLEOTIDE SEQUENCE [LARGE SCALE GENOMIC DNA]</scope>
    <source>
        <strain evidence="2">cv. Yunnan</strain>
    </source>
</reference>
<dbReference type="EMBL" id="CM042021">
    <property type="protein sequence ID" value="KAI3819042.1"/>
    <property type="molecule type" value="Genomic_DNA"/>
</dbReference>
<name>A0ACB9JIF5_9ASTR</name>
<reference evidence="1 2" key="2">
    <citation type="journal article" date="2022" name="Mol. Ecol. Resour.">
        <title>The genomes of chicory, endive, great burdock and yacon provide insights into Asteraceae paleo-polyploidization history and plant inulin production.</title>
        <authorList>
            <person name="Fan W."/>
            <person name="Wang S."/>
            <person name="Wang H."/>
            <person name="Wang A."/>
            <person name="Jiang F."/>
            <person name="Liu H."/>
            <person name="Zhao H."/>
            <person name="Xu D."/>
            <person name="Zhang Y."/>
        </authorList>
    </citation>
    <scope>NUCLEOTIDE SEQUENCE [LARGE SCALE GENOMIC DNA]</scope>
    <source>
        <strain evidence="2">cv. Yunnan</strain>
        <tissue evidence="1">Leaves</tissue>
    </source>
</reference>
<evidence type="ECO:0000313" key="1">
    <source>
        <dbReference type="EMBL" id="KAI3819042.1"/>
    </source>
</evidence>
<comment type="caution">
    <text evidence="1">The sequence shown here is derived from an EMBL/GenBank/DDBJ whole genome shotgun (WGS) entry which is preliminary data.</text>
</comment>
<sequence length="105" mass="12119">MRMNHRLRFKITPLLFDRGENICHLLTAINISLSVHPTRVLGPHNLIIFLSPKTLCSSTFLSSSPSKNHSSFNTSLIRRGCNQQDGRSRIRMENSRISSIFKRRR</sequence>
<dbReference type="Proteomes" id="UP001056120">
    <property type="component" value="Linkage Group LG04"/>
</dbReference>